<name>A0A3A3EMQ6_9GAMM</name>
<evidence type="ECO:0000313" key="3">
    <source>
        <dbReference type="EMBL" id="RJF37465.1"/>
    </source>
</evidence>
<dbReference type="InterPro" id="IPR005084">
    <property type="entry name" value="CBM6"/>
</dbReference>
<comment type="caution">
    <text evidence="3">The sequence shown here is derived from an EMBL/GenBank/DDBJ whole genome shotgun (WGS) entry which is preliminary data.</text>
</comment>
<feature type="domain" description="CBM6" evidence="2">
    <location>
        <begin position="177"/>
        <end position="304"/>
    </location>
</feature>
<dbReference type="Proteomes" id="UP000265938">
    <property type="component" value="Unassembled WGS sequence"/>
</dbReference>
<dbReference type="InterPro" id="IPR055149">
    <property type="entry name" value="Agl_cat_D2"/>
</dbReference>
<dbReference type="SUPFAM" id="SSF49785">
    <property type="entry name" value="Galactose-binding domain-like"/>
    <property type="match status" value="3"/>
</dbReference>
<dbReference type="Pfam" id="PF22816">
    <property type="entry name" value="CatAgl_D2"/>
    <property type="match status" value="1"/>
</dbReference>
<dbReference type="InterPro" id="IPR011050">
    <property type="entry name" value="Pectin_lyase_fold/virulence"/>
</dbReference>
<feature type="domain" description="CBM6" evidence="2">
    <location>
        <begin position="325"/>
        <end position="447"/>
    </location>
</feature>
<dbReference type="InterPro" id="IPR008979">
    <property type="entry name" value="Galactose-bd-like_sf"/>
</dbReference>
<dbReference type="InterPro" id="IPR033801">
    <property type="entry name" value="CBM6-CBM35-CBM36-like_1"/>
</dbReference>
<feature type="signal peptide" evidence="1">
    <location>
        <begin position="1"/>
        <end position="31"/>
    </location>
</feature>
<dbReference type="AlphaFoldDB" id="A0A3A3EMQ6"/>
<dbReference type="Pfam" id="PF03422">
    <property type="entry name" value="CBM_6"/>
    <property type="match status" value="2"/>
</dbReference>
<feature type="chain" id="PRO_5017431741" evidence="1">
    <location>
        <begin position="32"/>
        <end position="988"/>
    </location>
</feature>
<dbReference type="EMBL" id="QYSE01000001">
    <property type="protein sequence ID" value="RJF37465.1"/>
    <property type="molecule type" value="Genomic_DNA"/>
</dbReference>
<protein>
    <submittedName>
        <fullName evidence="3">Carbohydrate-binding protein</fullName>
    </submittedName>
</protein>
<evidence type="ECO:0000313" key="4">
    <source>
        <dbReference type="Proteomes" id="UP000265938"/>
    </source>
</evidence>
<keyword evidence="1" id="KW-0732">Signal</keyword>
<evidence type="ECO:0000256" key="1">
    <source>
        <dbReference type="SAM" id="SignalP"/>
    </source>
</evidence>
<dbReference type="Gene3D" id="2.60.120.260">
    <property type="entry name" value="Galactose-binding domain-like"/>
    <property type="match status" value="3"/>
</dbReference>
<dbReference type="RefSeq" id="WP_119852228.1">
    <property type="nucleotide sequence ID" value="NZ_QYSE01000001.1"/>
</dbReference>
<evidence type="ECO:0000259" key="2">
    <source>
        <dbReference type="PROSITE" id="PS51175"/>
    </source>
</evidence>
<dbReference type="InterPro" id="IPR051816">
    <property type="entry name" value="Glycosyl_Hydrolase_31"/>
</dbReference>
<dbReference type="PANTHER" id="PTHR43863">
    <property type="entry name" value="HYDROLASE, PUTATIVE (AFU_ORTHOLOGUE AFUA_1G03140)-RELATED"/>
    <property type="match status" value="1"/>
</dbReference>
<dbReference type="CDD" id="cd04083">
    <property type="entry name" value="CBM35_Lmo2446-like"/>
    <property type="match status" value="2"/>
</dbReference>
<dbReference type="GO" id="GO:0030246">
    <property type="term" value="F:carbohydrate binding"/>
    <property type="evidence" value="ECO:0007669"/>
    <property type="project" value="InterPro"/>
</dbReference>
<proteinExistence type="predicted"/>
<accession>A0A3A3EMQ6</accession>
<dbReference type="InterPro" id="IPR012334">
    <property type="entry name" value="Pectin_lyas_fold"/>
</dbReference>
<dbReference type="Gene3D" id="2.160.20.10">
    <property type="entry name" value="Single-stranded right-handed beta-helix, Pectin lyase-like"/>
    <property type="match status" value="1"/>
</dbReference>
<dbReference type="CDD" id="cd14490">
    <property type="entry name" value="CBM6-CBM35-CBM36_like_1"/>
    <property type="match status" value="1"/>
</dbReference>
<feature type="domain" description="CBM6" evidence="2">
    <location>
        <begin position="35"/>
        <end position="163"/>
    </location>
</feature>
<gene>
    <name evidence="3" type="ORF">D4741_05170</name>
</gene>
<organism evidence="3 4">
    <name type="scientific">Pseudoalteromonas gelatinilytica</name>
    <dbReference type="NCBI Taxonomy" id="1703256"/>
    <lineage>
        <taxon>Bacteria</taxon>
        <taxon>Pseudomonadati</taxon>
        <taxon>Pseudomonadota</taxon>
        <taxon>Gammaproteobacteria</taxon>
        <taxon>Alteromonadales</taxon>
        <taxon>Pseudoalteromonadaceae</taxon>
        <taxon>Pseudoalteromonas</taxon>
    </lineage>
</organism>
<dbReference type="PROSITE" id="PS51175">
    <property type="entry name" value="CBM6"/>
    <property type="match status" value="3"/>
</dbReference>
<dbReference type="Pfam" id="PF22815">
    <property type="entry name" value="CatAgl_D1"/>
    <property type="match status" value="1"/>
</dbReference>
<dbReference type="PANTHER" id="PTHR43863:SF2">
    <property type="entry name" value="MALTASE-GLUCOAMYLASE"/>
    <property type="match status" value="1"/>
</dbReference>
<reference evidence="3 4" key="1">
    <citation type="submission" date="2018-09" db="EMBL/GenBank/DDBJ databases">
        <title>Identification of marine bacteria producing industrial enzymes.</title>
        <authorList>
            <person name="Cheng T.H."/>
            <person name="Saidin J."/>
            <person name="Muhd D.D."/>
            <person name="Isa M.N.M."/>
            <person name="Bakar M.F.A."/>
            <person name="Ismail N."/>
        </authorList>
    </citation>
    <scope>NUCLEOTIDE SEQUENCE [LARGE SCALE GENOMIC DNA]</scope>
    <source>
        <strain evidence="3 4">MNAD 1.6</strain>
    </source>
</reference>
<dbReference type="SUPFAM" id="SSF51126">
    <property type="entry name" value="Pectin lyase-like"/>
    <property type="match status" value="1"/>
</dbReference>
<sequence length="988" mass="104899">MNAKHLLVSLKYCVLMSSAIGLNTLINPAYAQTISQQEAENANVSGGAAFETEHAGYYGTGYLGGFTDGNKGSAAVSFSASVPQSGQYTLATRYANGTGSAKSLSLYIDNQYVQQVYFNSGSHWADWLSQTNPINLTSGSHTISLRFDNQDSGNINLDAFTVTSQNQQTAPALNVNQQLELEDALLTGGAVAESNHTGFSGNGFVGGFTDSNKGQASSAFNVDISEAGSYQLTLSYANGTGSDRTISFNTEQASQTITLPATNNWDSWASVSHTFDLTQGTHQLSYLFGNNDSGNVNLDSVALSQVSTDPTDPTDPPVEPPTNSDAYEAEDGFYAGGAYLSTSLTGAQGEGAVVQSTANSSRIIATVNASQTGLQTVAFRYNNSSGITQKARLFIDGIDAGEMTFEPTTGFTTKAYNLNLHKGVGTLTIAQHSDSSAEYAIDNVSLEQGLPLEFRGATTPYKAYEAENAQTNAQVLAPSRVFHSVAAEASGRQAVRLNNTGDFVEFTLTEAANAFVLRSSIPDNSSGTGQINQLAVFADGVKLADHQVSSLFSWVYGSYPYGNNPSQGSAQRFFDGSRMMLGQTLPVGTVLRFEKDANSTANYYDIDLLETELVEAPRAKPTGFVSITDFGAVADDGQDDLYAIQTAIADAKAQGTGVWIPQGRFIVSDRFNLSDVSVIGAGPWYSVIAGLNGKGGFYATGDNVTIAHLMIDGDVRYRDDAAFHAALEGNFGKGSLLQNIWVEHTKVGLWGSAGTDGLLAVGLRIRNTFADGVNLHTDIKDTHITQSMIRNTGDDALAMWSSGSPVTRSAFIHNTVQVPLLGNGAGIYGGTDNAVLNNLFADTLTGSAGVAIGTRFNPVPLAGVTRVENTTLLRTGGYEPNWQAQLGAIWIYADSADITAPIEVTNVDIIDSTHQAILVSWQKRVENLLFKNVHIDGVQANGTASDFSMEFQAQGNAYFEDVTVTNGASGVNVWPEFSLIKGSRNSGF</sequence>